<accession>A0AA47JEI0</accession>
<dbReference type="AlphaFoldDB" id="A0AA47JEI0"/>
<evidence type="ECO:0000313" key="1">
    <source>
        <dbReference type="EMBL" id="WAT89330.1"/>
    </source>
</evidence>
<reference evidence="1" key="1">
    <citation type="submission" date="2022-12" db="EMBL/GenBank/DDBJ databases">
        <title>Vibrio parahaemolyticus become highly virulent by producing novel Tc toxins.</title>
        <authorList>
            <person name="Yang F."/>
            <person name="You Y."/>
            <person name="Lai Q."/>
            <person name="Xu L."/>
            <person name="Li F."/>
        </authorList>
    </citation>
    <scope>NUCLEOTIDE SEQUENCE</scope>
    <source>
        <strain evidence="1">Vp-HL-202005</strain>
    </source>
</reference>
<name>A0AA47JEI0_VIBPH</name>
<organism evidence="1 2">
    <name type="scientific">Vibrio parahaemolyticus</name>
    <dbReference type="NCBI Taxonomy" id="670"/>
    <lineage>
        <taxon>Bacteria</taxon>
        <taxon>Pseudomonadati</taxon>
        <taxon>Pseudomonadota</taxon>
        <taxon>Gammaproteobacteria</taxon>
        <taxon>Vibrionales</taxon>
        <taxon>Vibrionaceae</taxon>
        <taxon>Vibrio</taxon>
    </lineage>
</organism>
<sequence>MRNISEFDIELAQRLNIITPTALTHSSPQFVNYWLEVQKEIEQRSILHNTEDNHEHHR</sequence>
<dbReference type="Proteomes" id="UP001156560">
    <property type="component" value="Chromosome 1"/>
</dbReference>
<protein>
    <submittedName>
        <fullName evidence="1">Uncharacterized protein</fullName>
    </submittedName>
</protein>
<evidence type="ECO:0000313" key="2">
    <source>
        <dbReference type="Proteomes" id="UP001156560"/>
    </source>
</evidence>
<gene>
    <name evidence="1" type="ORF">O1Q84_11910</name>
</gene>
<dbReference type="EMBL" id="CP114194">
    <property type="protein sequence ID" value="WAT89330.1"/>
    <property type="molecule type" value="Genomic_DNA"/>
</dbReference>
<dbReference type="RefSeq" id="WP_173670698.1">
    <property type="nucleotide sequence ID" value="NZ_CP114194.1"/>
</dbReference>
<proteinExistence type="predicted"/>